<protein>
    <submittedName>
        <fullName evidence="1">Uncharacterized protein</fullName>
    </submittedName>
</protein>
<keyword evidence="2" id="KW-1185">Reference proteome</keyword>
<dbReference type="EMBL" id="JBEXZR010000060">
    <property type="protein sequence ID" value="MEU0712466.1"/>
    <property type="molecule type" value="Genomic_DNA"/>
</dbReference>
<comment type="caution">
    <text evidence="1">The sequence shown here is derived from an EMBL/GenBank/DDBJ whole genome shotgun (WGS) entry which is preliminary data.</text>
</comment>
<proteinExistence type="predicted"/>
<organism evidence="1 2">
    <name type="scientific">Streptomyces lavendulocolor</name>
    <dbReference type="NCBI Taxonomy" id="67316"/>
    <lineage>
        <taxon>Bacteria</taxon>
        <taxon>Bacillati</taxon>
        <taxon>Actinomycetota</taxon>
        <taxon>Actinomycetes</taxon>
        <taxon>Kitasatosporales</taxon>
        <taxon>Streptomycetaceae</taxon>
        <taxon>Streptomyces</taxon>
    </lineage>
</organism>
<evidence type="ECO:0000313" key="1">
    <source>
        <dbReference type="EMBL" id="MEU0712466.1"/>
    </source>
</evidence>
<accession>A0ABV2WGL2</accession>
<sequence>MRNPQEFLGDASREEDDRIVEALTAAIDRFFEEVDPYEFESEDLALSLLRALKAGPASE</sequence>
<dbReference type="RefSeq" id="WP_359660058.1">
    <property type="nucleotide sequence ID" value="NZ_JBEXZP010000736.1"/>
</dbReference>
<dbReference type="Proteomes" id="UP001550378">
    <property type="component" value="Unassembled WGS sequence"/>
</dbReference>
<gene>
    <name evidence="1" type="ORF">ABZ508_34460</name>
</gene>
<reference evidence="1 2" key="1">
    <citation type="submission" date="2024-06" db="EMBL/GenBank/DDBJ databases">
        <title>The Natural Products Discovery Center: Release of the First 8490 Sequenced Strains for Exploring Actinobacteria Biosynthetic Diversity.</title>
        <authorList>
            <person name="Kalkreuter E."/>
            <person name="Kautsar S.A."/>
            <person name="Yang D."/>
            <person name="Bader C.D."/>
            <person name="Teijaro C.N."/>
            <person name="Fluegel L."/>
            <person name="Davis C.M."/>
            <person name="Simpson J.R."/>
            <person name="Lauterbach L."/>
            <person name="Steele A.D."/>
            <person name="Gui C."/>
            <person name="Meng S."/>
            <person name="Li G."/>
            <person name="Viehrig K."/>
            <person name="Ye F."/>
            <person name="Su P."/>
            <person name="Kiefer A.F."/>
            <person name="Nichols A."/>
            <person name="Cepeda A.J."/>
            <person name="Yan W."/>
            <person name="Fan B."/>
            <person name="Jiang Y."/>
            <person name="Adhikari A."/>
            <person name="Zheng C.-J."/>
            <person name="Schuster L."/>
            <person name="Cowan T.M."/>
            <person name="Smanski M.J."/>
            <person name="Chevrette M.G."/>
            <person name="De Carvalho L.P.S."/>
            <person name="Shen B."/>
        </authorList>
    </citation>
    <scope>NUCLEOTIDE SEQUENCE [LARGE SCALE GENOMIC DNA]</scope>
    <source>
        <strain evidence="1 2">NPDC006337</strain>
    </source>
</reference>
<evidence type="ECO:0000313" key="2">
    <source>
        <dbReference type="Proteomes" id="UP001550378"/>
    </source>
</evidence>
<name>A0ABV2WGL2_9ACTN</name>